<dbReference type="GO" id="GO:0003985">
    <property type="term" value="F:acetyl-CoA C-acetyltransferase activity"/>
    <property type="evidence" value="ECO:0007669"/>
    <property type="project" value="UniProtKB-EC"/>
</dbReference>
<evidence type="ECO:0000256" key="3">
    <source>
        <dbReference type="ARBA" id="ARBA00012705"/>
    </source>
</evidence>
<feature type="active site" description="Acyl-thioester intermediate" evidence="9">
    <location>
        <position position="90"/>
    </location>
</feature>
<sequence>MDKKNIYILSGSRTPMGSHGGVLATIPAIQLGAIAIKSAIEKAKAINDDIETVIFGNVLSANLGQAPARQASMDAGLPENICATTVNKVCASGMKAVSMLFNDIYVGNCEIGVAGGMENMSQVPHYLPNARFGLGFGNSLLVDGLAKDGLTDVYNNTSMGVSGDKTAEKYNISRETQDNFAEQSYKKAANAWQNGFFANEITSVIVPQRRGDSIEVNEDETYKKANFEKMRQLKPAFSTNGTVTAANASPMSDGASALVLASEAFVNTKNLKPLSRIIAYAEAEQDPMFFTTSPVLATQKVLERANLTIGDIDFFEVNEAFSVVPIAFMQMLDVDPEKVNVFGGAVAIGHPLGSSGSRIIVTLLNVLQSNNGKYGLATICNGGGGASSIIIENLNYEQKS</sequence>
<dbReference type="InterPro" id="IPR020610">
    <property type="entry name" value="Thiolase_AS"/>
</dbReference>
<evidence type="ECO:0000256" key="2">
    <source>
        <dbReference type="ARBA" id="ARBA00011881"/>
    </source>
</evidence>
<evidence type="ECO:0000256" key="9">
    <source>
        <dbReference type="PIRSR" id="PIRSR000429-1"/>
    </source>
</evidence>
<dbReference type="GO" id="GO:0006635">
    <property type="term" value="P:fatty acid beta-oxidation"/>
    <property type="evidence" value="ECO:0007669"/>
    <property type="project" value="TreeGrafter"/>
</dbReference>
<dbReference type="EMBL" id="PJEO01000049">
    <property type="protein sequence ID" value="PKQ44570.1"/>
    <property type="molecule type" value="Genomic_DNA"/>
</dbReference>
<organism evidence="13 14">
    <name type="scientific">Confluentibacter flavum</name>
    <dbReference type="NCBI Taxonomy" id="1909700"/>
    <lineage>
        <taxon>Bacteria</taxon>
        <taxon>Pseudomonadati</taxon>
        <taxon>Bacteroidota</taxon>
        <taxon>Flavobacteriia</taxon>
        <taxon>Flavobacteriales</taxon>
        <taxon>Flavobacteriaceae</taxon>
        <taxon>Confluentibacter</taxon>
    </lineage>
</organism>
<dbReference type="PANTHER" id="PTHR18919">
    <property type="entry name" value="ACETYL-COA C-ACYLTRANSFERASE"/>
    <property type="match status" value="1"/>
</dbReference>
<evidence type="ECO:0000256" key="7">
    <source>
        <dbReference type="ARBA" id="ARBA00022958"/>
    </source>
</evidence>
<gene>
    <name evidence="13" type="ORF">CSW08_12840</name>
</gene>
<dbReference type="PANTHER" id="PTHR18919:SF156">
    <property type="entry name" value="ACETYL-COA ACETYLTRANSFERASE, MITOCHONDRIAL"/>
    <property type="match status" value="1"/>
</dbReference>
<comment type="caution">
    <text evidence="13">The sequence shown here is derived from an EMBL/GenBank/DDBJ whole genome shotgun (WGS) entry which is preliminary data.</text>
</comment>
<dbReference type="InterPro" id="IPR020617">
    <property type="entry name" value="Thiolase_C"/>
</dbReference>
<evidence type="ECO:0000313" key="13">
    <source>
        <dbReference type="EMBL" id="PKQ44570.1"/>
    </source>
</evidence>
<dbReference type="OrthoDB" id="9764892at2"/>
<comment type="subunit">
    <text evidence="2">Homotetramer.</text>
</comment>
<keyword evidence="5" id="KW-0479">Metal-binding</keyword>
<dbReference type="AlphaFoldDB" id="A0A2N3HHW0"/>
<keyword evidence="8 10" id="KW-0012">Acyltransferase</keyword>
<dbReference type="Proteomes" id="UP000233435">
    <property type="component" value="Unassembled WGS sequence"/>
</dbReference>
<feature type="domain" description="Thiolase C-terminal" evidence="12">
    <location>
        <begin position="271"/>
        <end position="392"/>
    </location>
</feature>
<dbReference type="EC" id="2.3.1.9" evidence="3"/>
<keyword evidence="7" id="KW-0630">Potassium</keyword>
<reference evidence="13 14" key="1">
    <citation type="submission" date="2017-12" db="EMBL/GenBank/DDBJ databases">
        <title>Confluentibacter flavum sp. nov., isolated from the saline lake.</title>
        <authorList>
            <person name="Yu L."/>
        </authorList>
    </citation>
    <scope>NUCLEOTIDE SEQUENCE [LARGE SCALE GENOMIC DNA]</scope>
    <source>
        <strain evidence="13 14">3B</strain>
    </source>
</reference>
<evidence type="ECO:0000313" key="14">
    <source>
        <dbReference type="Proteomes" id="UP000233435"/>
    </source>
</evidence>
<dbReference type="CDD" id="cd00751">
    <property type="entry name" value="thiolase"/>
    <property type="match status" value="1"/>
</dbReference>
<keyword evidence="14" id="KW-1185">Reference proteome</keyword>
<dbReference type="InterPro" id="IPR016039">
    <property type="entry name" value="Thiolase-like"/>
</dbReference>
<feature type="domain" description="Thiolase N-terminal" evidence="11">
    <location>
        <begin position="6"/>
        <end position="263"/>
    </location>
</feature>
<accession>A0A2N3HHW0</accession>
<dbReference type="Pfam" id="PF02803">
    <property type="entry name" value="Thiolase_C"/>
    <property type="match status" value="1"/>
</dbReference>
<dbReference type="NCBIfam" id="TIGR01930">
    <property type="entry name" value="AcCoA-C-Actrans"/>
    <property type="match status" value="1"/>
</dbReference>
<keyword evidence="6" id="KW-0809">Transit peptide</keyword>
<name>A0A2N3HHW0_9FLAO</name>
<evidence type="ECO:0000256" key="6">
    <source>
        <dbReference type="ARBA" id="ARBA00022946"/>
    </source>
</evidence>
<evidence type="ECO:0000256" key="10">
    <source>
        <dbReference type="RuleBase" id="RU003557"/>
    </source>
</evidence>
<evidence type="ECO:0000256" key="5">
    <source>
        <dbReference type="ARBA" id="ARBA00022723"/>
    </source>
</evidence>
<dbReference type="Gene3D" id="3.40.47.10">
    <property type="match status" value="1"/>
</dbReference>
<protein>
    <recommendedName>
        <fullName evidence="3">acetyl-CoA C-acetyltransferase</fullName>
        <ecNumber evidence="3">2.3.1.9</ecNumber>
    </recommendedName>
</protein>
<feature type="active site" description="Proton acceptor" evidence="9">
    <location>
        <position position="350"/>
    </location>
</feature>
<dbReference type="PROSITE" id="PS00099">
    <property type="entry name" value="THIOLASE_3"/>
    <property type="match status" value="1"/>
</dbReference>
<feature type="active site" description="Proton acceptor" evidence="9">
    <location>
        <position position="380"/>
    </location>
</feature>
<evidence type="ECO:0000256" key="4">
    <source>
        <dbReference type="ARBA" id="ARBA00022679"/>
    </source>
</evidence>
<dbReference type="InterPro" id="IPR002155">
    <property type="entry name" value="Thiolase"/>
</dbReference>
<dbReference type="FunFam" id="3.40.47.10:FF:000007">
    <property type="entry name" value="acetyl-CoA acetyltransferase, mitochondrial"/>
    <property type="match status" value="1"/>
</dbReference>
<dbReference type="PROSITE" id="PS00737">
    <property type="entry name" value="THIOLASE_2"/>
    <property type="match status" value="1"/>
</dbReference>
<dbReference type="PIRSF" id="PIRSF000429">
    <property type="entry name" value="Ac-CoA_Ac_transf"/>
    <property type="match status" value="1"/>
</dbReference>
<keyword evidence="4 10" id="KW-0808">Transferase</keyword>
<evidence type="ECO:0000256" key="8">
    <source>
        <dbReference type="ARBA" id="ARBA00023315"/>
    </source>
</evidence>
<dbReference type="Pfam" id="PF00108">
    <property type="entry name" value="Thiolase_N"/>
    <property type="match status" value="1"/>
</dbReference>
<comment type="similarity">
    <text evidence="1 10">Belongs to the thiolase-like superfamily. Thiolase family.</text>
</comment>
<dbReference type="PROSITE" id="PS00098">
    <property type="entry name" value="THIOLASE_1"/>
    <property type="match status" value="1"/>
</dbReference>
<dbReference type="InterPro" id="IPR020613">
    <property type="entry name" value="Thiolase_CS"/>
</dbReference>
<dbReference type="InterPro" id="IPR020615">
    <property type="entry name" value="Thiolase_acyl_enz_int_AS"/>
</dbReference>
<dbReference type="SUPFAM" id="SSF53901">
    <property type="entry name" value="Thiolase-like"/>
    <property type="match status" value="2"/>
</dbReference>
<evidence type="ECO:0000256" key="1">
    <source>
        <dbReference type="ARBA" id="ARBA00010982"/>
    </source>
</evidence>
<evidence type="ECO:0000259" key="11">
    <source>
        <dbReference type="Pfam" id="PF00108"/>
    </source>
</evidence>
<dbReference type="InterPro" id="IPR020616">
    <property type="entry name" value="Thiolase_N"/>
</dbReference>
<dbReference type="GO" id="GO:0046872">
    <property type="term" value="F:metal ion binding"/>
    <property type="evidence" value="ECO:0007669"/>
    <property type="project" value="UniProtKB-KW"/>
</dbReference>
<evidence type="ECO:0000259" key="12">
    <source>
        <dbReference type="Pfam" id="PF02803"/>
    </source>
</evidence>
<proteinExistence type="inferred from homology"/>